<accession>A0A0G1CQH1</accession>
<keyword evidence="8" id="KW-0800">Toxin</keyword>
<dbReference type="GO" id="GO:0090729">
    <property type="term" value="F:toxin activity"/>
    <property type="evidence" value="ECO:0007669"/>
    <property type="project" value="UniProtKB-KW"/>
</dbReference>
<evidence type="ECO:0000256" key="3">
    <source>
        <dbReference type="ARBA" id="ARBA00022722"/>
    </source>
</evidence>
<dbReference type="InterPro" id="IPR022907">
    <property type="entry name" value="VapC_family"/>
</dbReference>
<dbReference type="STRING" id="1618446.UV61_C0001G0104"/>
<evidence type="ECO:0000256" key="2">
    <source>
        <dbReference type="ARBA" id="ARBA00022649"/>
    </source>
</evidence>
<dbReference type="GO" id="GO:0004540">
    <property type="term" value="F:RNA nuclease activity"/>
    <property type="evidence" value="ECO:0007669"/>
    <property type="project" value="InterPro"/>
</dbReference>
<dbReference type="EC" id="3.1.-.-" evidence="8"/>
<dbReference type="PANTHER" id="PTHR33653:SF1">
    <property type="entry name" value="RIBONUCLEASE VAPC2"/>
    <property type="match status" value="1"/>
</dbReference>
<dbReference type="GO" id="GO:0016787">
    <property type="term" value="F:hydrolase activity"/>
    <property type="evidence" value="ECO:0007669"/>
    <property type="project" value="UniProtKB-KW"/>
</dbReference>
<sequence>MIVDTDVLVQILRGRNETKSFLQSLNEDIKVSRLTVLEIIKGVRSKTELHKVKKQLNSLAGEVVEIDEEISFLASEIFERFYHSYGIGIIDSFIAATALLTDERLVTLNRKHFQFINGLTLVVPKS</sequence>
<dbReference type="CDD" id="cd18741">
    <property type="entry name" value="PIN_VapC4-5_FitB-like"/>
    <property type="match status" value="1"/>
</dbReference>
<evidence type="ECO:0000256" key="4">
    <source>
        <dbReference type="ARBA" id="ARBA00022723"/>
    </source>
</evidence>
<feature type="binding site" evidence="8">
    <location>
        <position position="4"/>
    </location>
    <ligand>
        <name>Mg(2+)</name>
        <dbReference type="ChEBI" id="CHEBI:18420"/>
    </ligand>
</feature>
<dbReference type="HAMAP" id="MF_00265">
    <property type="entry name" value="VapC_Nob1"/>
    <property type="match status" value="1"/>
</dbReference>
<comment type="function">
    <text evidence="8">Toxic component of a toxin-antitoxin (TA) system. An RNase.</text>
</comment>
<comment type="cofactor">
    <cofactor evidence="1 8">
        <name>Mg(2+)</name>
        <dbReference type="ChEBI" id="CHEBI:18420"/>
    </cofactor>
</comment>
<evidence type="ECO:0000256" key="8">
    <source>
        <dbReference type="HAMAP-Rule" id="MF_00265"/>
    </source>
</evidence>
<dbReference type="EMBL" id="LCFD01000001">
    <property type="protein sequence ID" value="KKS87697.1"/>
    <property type="molecule type" value="Genomic_DNA"/>
</dbReference>
<evidence type="ECO:0000256" key="1">
    <source>
        <dbReference type="ARBA" id="ARBA00001946"/>
    </source>
</evidence>
<dbReference type="AlphaFoldDB" id="A0A0G1CQH1"/>
<organism evidence="10 11">
    <name type="scientific">Candidatus Gottesmanbacteria bacterium GW2011_GWB1_43_11</name>
    <dbReference type="NCBI Taxonomy" id="1618446"/>
    <lineage>
        <taxon>Bacteria</taxon>
        <taxon>Candidatus Gottesmaniibacteriota</taxon>
    </lineage>
</organism>
<dbReference type="InterPro" id="IPR029060">
    <property type="entry name" value="PIN-like_dom_sf"/>
</dbReference>
<dbReference type="Pfam" id="PF01850">
    <property type="entry name" value="PIN"/>
    <property type="match status" value="1"/>
</dbReference>
<keyword evidence="4 8" id="KW-0479">Metal-binding</keyword>
<comment type="caution">
    <text evidence="10">The sequence shown here is derived from an EMBL/GenBank/DDBJ whole genome shotgun (WGS) entry which is preliminary data.</text>
</comment>
<reference evidence="10 11" key="1">
    <citation type="journal article" date="2015" name="Nature">
        <title>rRNA introns, odd ribosomes, and small enigmatic genomes across a large radiation of phyla.</title>
        <authorList>
            <person name="Brown C.T."/>
            <person name="Hug L.A."/>
            <person name="Thomas B.C."/>
            <person name="Sharon I."/>
            <person name="Castelle C.J."/>
            <person name="Singh A."/>
            <person name="Wilkins M.J."/>
            <person name="Williams K.H."/>
            <person name="Banfield J.F."/>
        </authorList>
    </citation>
    <scope>NUCLEOTIDE SEQUENCE [LARGE SCALE GENOMIC DNA]</scope>
</reference>
<dbReference type="GO" id="GO:0000287">
    <property type="term" value="F:magnesium ion binding"/>
    <property type="evidence" value="ECO:0007669"/>
    <property type="project" value="UniProtKB-UniRule"/>
</dbReference>
<evidence type="ECO:0000259" key="9">
    <source>
        <dbReference type="Pfam" id="PF01850"/>
    </source>
</evidence>
<name>A0A0G1CQH1_9BACT</name>
<dbReference type="Proteomes" id="UP000034050">
    <property type="component" value="Unassembled WGS sequence"/>
</dbReference>
<dbReference type="InterPro" id="IPR050556">
    <property type="entry name" value="Type_II_TA_system_RNase"/>
</dbReference>
<evidence type="ECO:0000313" key="10">
    <source>
        <dbReference type="EMBL" id="KKS87697.1"/>
    </source>
</evidence>
<comment type="similarity">
    <text evidence="7 8">Belongs to the PINc/VapC protein family.</text>
</comment>
<evidence type="ECO:0000313" key="11">
    <source>
        <dbReference type="Proteomes" id="UP000034050"/>
    </source>
</evidence>
<feature type="domain" description="PIN" evidence="9">
    <location>
        <begin position="1"/>
        <end position="111"/>
    </location>
</feature>
<gene>
    <name evidence="8" type="primary">vapC</name>
    <name evidence="10" type="ORF">UV61_C0001G0104</name>
</gene>
<keyword evidence="5 8" id="KW-0378">Hydrolase</keyword>
<keyword evidence="2 8" id="KW-1277">Toxin-antitoxin system</keyword>
<keyword evidence="3 8" id="KW-0540">Nuclease</keyword>
<dbReference type="SUPFAM" id="SSF88723">
    <property type="entry name" value="PIN domain-like"/>
    <property type="match status" value="1"/>
</dbReference>
<evidence type="ECO:0000256" key="5">
    <source>
        <dbReference type="ARBA" id="ARBA00022801"/>
    </source>
</evidence>
<evidence type="ECO:0000256" key="6">
    <source>
        <dbReference type="ARBA" id="ARBA00022842"/>
    </source>
</evidence>
<proteinExistence type="inferred from homology"/>
<protein>
    <recommendedName>
        <fullName evidence="8">Ribonuclease VapC</fullName>
        <shortName evidence="8">RNase VapC</shortName>
        <ecNumber evidence="8">3.1.-.-</ecNumber>
    </recommendedName>
    <alternativeName>
        <fullName evidence="8">Toxin VapC</fullName>
    </alternativeName>
</protein>
<keyword evidence="6 8" id="KW-0460">Magnesium</keyword>
<dbReference type="PANTHER" id="PTHR33653">
    <property type="entry name" value="RIBONUCLEASE VAPC2"/>
    <property type="match status" value="1"/>
</dbReference>
<dbReference type="InterPro" id="IPR002716">
    <property type="entry name" value="PIN_dom"/>
</dbReference>
<dbReference type="Gene3D" id="3.40.50.1010">
    <property type="entry name" value="5'-nuclease"/>
    <property type="match status" value="1"/>
</dbReference>
<evidence type="ECO:0000256" key="7">
    <source>
        <dbReference type="ARBA" id="ARBA00038093"/>
    </source>
</evidence>
<feature type="binding site" evidence="8">
    <location>
        <position position="91"/>
    </location>
    <ligand>
        <name>Mg(2+)</name>
        <dbReference type="ChEBI" id="CHEBI:18420"/>
    </ligand>
</feature>